<evidence type="ECO:0000259" key="8">
    <source>
        <dbReference type="PROSITE" id="PS50048"/>
    </source>
</evidence>
<evidence type="ECO:0000256" key="2">
    <source>
        <dbReference type="ARBA" id="ARBA00022833"/>
    </source>
</evidence>
<dbReference type="RefSeq" id="XP_003669734.1">
    <property type="nucleotide sequence ID" value="XM_003669686.1"/>
</dbReference>
<keyword evidence="10" id="KW-1185">Reference proteome</keyword>
<keyword evidence="4" id="KW-0238">DNA-binding</keyword>
<feature type="compositionally biased region" description="Acidic residues" evidence="7">
    <location>
        <begin position="274"/>
        <end position="285"/>
    </location>
</feature>
<dbReference type="GO" id="GO:0008270">
    <property type="term" value="F:zinc ion binding"/>
    <property type="evidence" value="ECO:0007669"/>
    <property type="project" value="InterPro"/>
</dbReference>
<organism evidence="9 10">
    <name type="scientific">Naumovozyma dairenensis (strain ATCC 10597 / BCRC 20456 / CBS 421 / NBRC 0211 / NRRL Y-12639)</name>
    <name type="common">Saccharomyces dairenensis</name>
    <dbReference type="NCBI Taxonomy" id="1071378"/>
    <lineage>
        <taxon>Eukaryota</taxon>
        <taxon>Fungi</taxon>
        <taxon>Dikarya</taxon>
        <taxon>Ascomycota</taxon>
        <taxon>Saccharomycotina</taxon>
        <taxon>Saccharomycetes</taxon>
        <taxon>Saccharomycetales</taxon>
        <taxon>Saccharomycetaceae</taxon>
        <taxon>Naumovozyma</taxon>
    </lineage>
</organism>
<feature type="region of interest" description="Disordered" evidence="7">
    <location>
        <begin position="57"/>
        <end position="78"/>
    </location>
</feature>
<dbReference type="Proteomes" id="UP000000689">
    <property type="component" value="Chromosome 4"/>
</dbReference>
<evidence type="ECO:0000256" key="4">
    <source>
        <dbReference type="ARBA" id="ARBA00023125"/>
    </source>
</evidence>
<evidence type="ECO:0000256" key="7">
    <source>
        <dbReference type="SAM" id="MobiDB-lite"/>
    </source>
</evidence>
<dbReference type="KEGG" id="ndi:NDAI_0D01770"/>
<dbReference type="GeneID" id="11494995"/>
<dbReference type="InterPro" id="IPR050675">
    <property type="entry name" value="OAF3"/>
</dbReference>
<evidence type="ECO:0000256" key="3">
    <source>
        <dbReference type="ARBA" id="ARBA00023015"/>
    </source>
</evidence>
<dbReference type="Gene3D" id="4.10.240.10">
    <property type="entry name" value="Zn(2)-C6 fungal-type DNA-binding domain"/>
    <property type="match status" value="1"/>
</dbReference>
<proteinExistence type="predicted"/>
<feature type="compositionally biased region" description="Basic and acidic residues" evidence="7">
    <location>
        <begin position="159"/>
        <end position="169"/>
    </location>
</feature>
<sequence>MIGSTTPEPPMRRKRKPPACVRCRKRKIGCDRVHPICGNCFRLKRLDCTYPLKDNVSYSSASSPPQSSTLQQNMSPPNNVVNSNINMQVSSNQIIQNNNPQMLNMINTSTTINSINDFKLPLNMERPLPPMIQQTVQPPAIPYNNLNHIAKKARRSSVHPKEKEKENATKDSNYLKPKKPEVASLDDIIAFNTRQYFLKNKKFQIAKLKEENEKPLRIDDTNSEFDSFISNYDQKTVLNKEIEYLKAKLVDLEREQSKFLRKEVSPDYNMVEPTSDDTEDEADDDATSRENANTISKIHKVPKRVAIETEYNRFYKDQVLNIYALPNYNNESDFGNNPFLQNLKTKPIPIFSTQFLISKDENLWKTTEYSNGMIISNLNKGEITNIESVHEVRLPCDIPSLGRIKGIMKTKEFILPSPFSKLFNMHELLNTMEPFLTVENNYFELSGAASSELANFGILSIFIFFWSQIFDTSSELTMDKSVIIRQIEYNTRTLNSRLLNCFPTLHILKYFSVWKYYQLVHVESYMLAADNGEDIYLLSSLSNANATDKDFSSLVPLSKFILTTHTERHLIRGHLPLIPIQSKLNTLEEIITKLSTGIRFDNLMVLAEELRKGNNNILDVNASLFFEYFKLLHIETVMISMVPVLQFESIIINLLDLSIDALAFTLNERSNNPNLFLFSQWKFVNLIENVSFVLLGIFQRYRVMKHELDTTLWITIYSKLIHFIKSLPLKQSTTIQENILRYIENSSNEEYNIASYKFHGFRHLEEQSRLEIINKKLNDIGMVID</sequence>
<evidence type="ECO:0000256" key="1">
    <source>
        <dbReference type="ARBA" id="ARBA00022723"/>
    </source>
</evidence>
<dbReference type="PROSITE" id="PS50048">
    <property type="entry name" value="ZN2_CY6_FUNGAL_2"/>
    <property type="match status" value="1"/>
</dbReference>
<dbReference type="OrthoDB" id="435881at2759"/>
<feature type="region of interest" description="Disordered" evidence="7">
    <location>
        <begin position="153"/>
        <end position="175"/>
    </location>
</feature>
<feature type="region of interest" description="Disordered" evidence="7">
    <location>
        <begin position="264"/>
        <end position="291"/>
    </location>
</feature>
<dbReference type="GO" id="GO:0045944">
    <property type="term" value="P:positive regulation of transcription by RNA polymerase II"/>
    <property type="evidence" value="ECO:0007669"/>
    <property type="project" value="TreeGrafter"/>
</dbReference>
<accession>G0W9N0</accession>
<dbReference type="PANTHER" id="PTHR31069">
    <property type="entry name" value="OLEATE-ACTIVATED TRANSCRIPTION FACTOR 1-RELATED"/>
    <property type="match status" value="1"/>
</dbReference>
<protein>
    <recommendedName>
        <fullName evidence="8">Zn(2)-C6 fungal-type domain-containing protein</fullName>
    </recommendedName>
</protein>
<dbReference type="AlphaFoldDB" id="G0W9N0"/>
<dbReference type="GO" id="GO:0000978">
    <property type="term" value="F:RNA polymerase II cis-regulatory region sequence-specific DNA binding"/>
    <property type="evidence" value="ECO:0007669"/>
    <property type="project" value="TreeGrafter"/>
</dbReference>
<name>G0W9N0_NAUDC</name>
<dbReference type="PANTHER" id="PTHR31069:SF21">
    <property type="entry name" value="CHROMATIN STRUCTURE-REMODELING COMPLEX PROTEIN RSC3-RELATED"/>
    <property type="match status" value="1"/>
</dbReference>
<keyword evidence="5" id="KW-0804">Transcription</keyword>
<dbReference type="GO" id="GO:0005634">
    <property type="term" value="C:nucleus"/>
    <property type="evidence" value="ECO:0007669"/>
    <property type="project" value="TreeGrafter"/>
</dbReference>
<keyword evidence="1" id="KW-0479">Metal-binding</keyword>
<keyword evidence="6" id="KW-0539">Nucleus</keyword>
<dbReference type="CDD" id="cd00067">
    <property type="entry name" value="GAL4"/>
    <property type="match status" value="1"/>
</dbReference>
<dbReference type="SUPFAM" id="SSF57701">
    <property type="entry name" value="Zn2/Cys6 DNA-binding domain"/>
    <property type="match status" value="1"/>
</dbReference>
<dbReference type="OMA" id="WITIYSK"/>
<dbReference type="InterPro" id="IPR036864">
    <property type="entry name" value="Zn2-C6_fun-type_DNA-bd_sf"/>
</dbReference>
<dbReference type="HOGENOM" id="CLU_017671_0_0_1"/>
<dbReference type="GO" id="GO:0000981">
    <property type="term" value="F:DNA-binding transcription factor activity, RNA polymerase II-specific"/>
    <property type="evidence" value="ECO:0007669"/>
    <property type="project" value="InterPro"/>
</dbReference>
<dbReference type="PROSITE" id="PS00463">
    <property type="entry name" value="ZN2_CY6_FUNGAL_1"/>
    <property type="match status" value="1"/>
</dbReference>
<dbReference type="InterPro" id="IPR001138">
    <property type="entry name" value="Zn2Cys6_DnaBD"/>
</dbReference>
<dbReference type="Pfam" id="PF00172">
    <property type="entry name" value="Zn_clus"/>
    <property type="match status" value="1"/>
</dbReference>
<gene>
    <name evidence="9" type="primary">NDAI0D01770</name>
    <name evidence="9" type="ordered locus">NDAI_0D01770</name>
</gene>
<keyword evidence="3" id="KW-0805">Transcription regulation</keyword>
<feature type="domain" description="Zn(2)-C6 fungal-type" evidence="8">
    <location>
        <begin position="19"/>
        <end position="50"/>
    </location>
</feature>
<evidence type="ECO:0000313" key="10">
    <source>
        <dbReference type="Proteomes" id="UP000000689"/>
    </source>
</evidence>
<evidence type="ECO:0000256" key="5">
    <source>
        <dbReference type="ARBA" id="ARBA00023163"/>
    </source>
</evidence>
<reference evidence="9 10" key="1">
    <citation type="journal article" date="2011" name="Proc. Natl. Acad. Sci. U.S.A.">
        <title>Evolutionary erosion of yeast sex chromosomes by mating-type switching accidents.</title>
        <authorList>
            <person name="Gordon J.L."/>
            <person name="Armisen D."/>
            <person name="Proux-Wera E."/>
            <person name="Oheigeartaigh S.S."/>
            <person name="Byrne K.P."/>
            <person name="Wolfe K.H."/>
        </authorList>
    </citation>
    <scope>NUCLEOTIDE SEQUENCE [LARGE SCALE GENOMIC DNA]</scope>
    <source>
        <strain evidence="10">ATCC 10597 / BCRC 20456 / CBS 421 / NBRC 0211 / NRRL Y-12639</strain>
    </source>
</reference>
<dbReference type="SMART" id="SM00066">
    <property type="entry name" value="GAL4"/>
    <property type="match status" value="1"/>
</dbReference>
<dbReference type="EMBL" id="HE580270">
    <property type="protein sequence ID" value="CCD24491.1"/>
    <property type="molecule type" value="Genomic_DNA"/>
</dbReference>
<evidence type="ECO:0000256" key="6">
    <source>
        <dbReference type="ARBA" id="ARBA00023242"/>
    </source>
</evidence>
<evidence type="ECO:0000313" key="9">
    <source>
        <dbReference type="EMBL" id="CCD24491.1"/>
    </source>
</evidence>
<keyword evidence="2" id="KW-0862">Zinc</keyword>